<dbReference type="PANTHER" id="PTHR35006:SF2">
    <property type="entry name" value="GLYOXALASE FAMILY PROTEIN (AFU_ORTHOLOGUE AFUA_5G14830)"/>
    <property type="match status" value="1"/>
</dbReference>
<dbReference type="AlphaFoldDB" id="A0AA39WT11"/>
<dbReference type="CDD" id="cd07262">
    <property type="entry name" value="VOC_like"/>
    <property type="match status" value="1"/>
</dbReference>
<name>A0AA39WT11_9PEZI</name>
<protein>
    <recommendedName>
        <fullName evidence="1">Glyoxalase/fosfomycin resistance/dioxygenase domain-containing protein</fullName>
    </recommendedName>
</protein>
<sequence length="136" mass="14486">MVIAHTGIKVTKDDITKVAGWYEKVLAPLGYKKTRSFYNGLATGFSDHDDGNDADWWVSGVLDGQTALSVTVPNSHHAFIAKDRAAVDGFHKAGLEAGGKCNGPPGVRAHYGPNYYAAFVFDPAGNNIEVAYNGAT</sequence>
<proteinExistence type="predicted"/>
<dbReference type="InterPro" id="IPR029068">
    <property type="entry name" value="Glyas_Bleomycin-R_OHBP_Dase"/>
</dbReference>
<dbReference type="Proteomes" id="UP001175000">
    <property type="component" value="Unassembled WGS sequence"/>
</dbReference>
<dbReference type="EMBL" id="JAULSU010000004">
    <property type="protein sequence ID" value="KAK0621041.1"/>
    <property type="molecule type" value="Genomic_DNA"/>
</dbReference>
<evidence type="ECO:0000259" key="1">
    <source>
        <dbReference type="Pfam" id="PF00903"/>
    </source>
</evidence>
<accession>A0AA39WT11</accession>
<gene>
    <name evidence="2" type="ORF">B0T14DRAFT_431268</name>
</gene>
<dbReference type="PANTHER" id="PTHR35006">
    <property type="entry name" value="GLYOXALASE FAMILY PROTEIN (AFU_ORTHOLOGUE AFUA_5G14830)"/>
    <property type="match status" value="1"/>
</dbReference>
<reference evidence="2" key="1">
    <citation type="submission" date="2023-06" db="EMBL/GenBank/DDBJ databases">
        <title>Genome-scale phylogeny and comparative genomics of the fungal order Sordariales.</title>
        <authorList>
            <consortium name="Lawrence Berkeley National Laboratory"/>
            <person name="Hensen N."/>
            <person name="Bonometti L."/>
            <person name="Westerberg I."/>
            <person name="Brannstrom I.O."/>
            <person name="Guillou S."/>
            <person name="Cros-Aarteil S."/>
            <person name="Calhoun S."/>
            <person name="Haridas S."/>
            <person name="Kuo A."/>
            <person name="Mondo S."/>
            <person name="Pangilinan J."/>
            <person name="Riley R."/>
            <person name="Labutti K."/>
            <person name="Andreopoulos B."/>
            <person name="Lipzen A."/>
            <person name="Chen C."/>
            <person name="Yanf M."/>
            <person name="Daum C."/>
            <person name="Ng V."/>
            <person name="Clum A."/>
            <person name="Steindorff A."/>
            <person name="Ohm R."/>
            <person name="Martin F."/>
            <person name="Silar P."/>
            <person name="Natvig D."/>
            <person name="Lalanne C."/>
            <person name="Gautier V."/>
            <person name="Ament-Velasquez S.L."/>
            <person name="Kruys A."/>
            <person name="Hutchinson M.I."/>
            <person name="Powell A.J."/>
            <person name="Barry K."/>
            <person name="Miller A.N."/>
            <person name="Grigoriev I.V."/>
            <person name="Debuchy R."/>
            <person name="Gladieux P."/>
            <person name="Thoren M.H."/>
            <person name="Johannesson H."/>
        </authorList>
    </citation>
    <scope>NUCLEOTIDE SEQUENCE</scope>
    <source>
        <strain evidence="2">CBS 606.72</strain>
    </source>
</reference>
<dbReference type="SUPFAM" id="SSF54593">
    <property type="entry name" value="Glyoxalase/Bleomycin resistance protein/Dihydroxybiphenyl dioxygenase"/>
    <property type="match status" value="1"/>
</dbReference>
<keyword evidence="3" id="KW-1185">Reference proteome</keyword>
<dbReference type="InterPro" id="IPR004360">
    <property type="entry name" value="Glyas_Fos-R_dOase_dom"/>
</dbReference>
<dbReference type="Gene3D" id="3.10.180.10">
    <property type="entry name" value="2,3-Dihydroxybiphenyl 1,2-Dioxygenase, domain 1"/>
    <property type="match status" value="1"/>
</dbReference>
<organism evidence="2 3">
    <name type="scientific">Immersiella caudata</name>
    <dbReference type="NCBI Taxonomy" id="314043"/>
    <lineage>
        <taxon>Eukaryota</taxon>
        <taxon>Fungi</taxon>
        <taxon>Dikarya</taxon>
        <taxon>Ascomycota</taxon>
        <taxon>Pezizomycotina</taxon>
        <taxon>Sordariomycetes</taxon>
        <taxon>Sordariomycetidae</taxon>
        <taxon>Sordariales</taxon>
        <taxon>Lasiosphaeriaceae</taxon>
        <taxon>Immersiella</taxon>
    </lineage>
</organism>
<comment type="caution">
    <text evidence="2">The sequence shown here is derived from an EMBL/GenBank/DDBJ whole genome shotgun (WGS) entry which is preliminary data.</text>
</comment>
<evidence type="ECO:0000313" key="3">
    <source>
        <dbReference type="Proteomes" id="UP001175000"/>
    </source>
</evidence>
<feature type="domain" description="Glyoxalase/fosfomycin resistance/dioxygenase" evidence="1">
    <location>
        <begin position="4"/>
        <end position="130"/>
    </location>
</feature>
<evidence type="ECO:0000313" key="2">
    <source>
        <dbReference type="EMBL" id="KAK0621041.1"/>
    </source>
</evidence>
<dbReference type="Pfam" id="PF00903">
    <property type="entry name" value="Glyoxalase"/>
    <property type="match status" value="1"/>
</dbReference>